<protein>
    <submittedName>
        <fullName evidence="1">Uncharacterized protein</fullName>
    </submittedName>
</protein>
<organism evidence="1 2">
    <name type="scientific">Parageobacillus thermoglucosidasius</name>
    <name type="common">Geobacillus thermoglucosidasius</name>
    <dbReference type="NCBI Taxonomy" id="1426"/>
    <lineage>
        <taxon>Bacteria</taxon>
        <taxon>Bacillati</taxon>
        <taxon>Bacillota</taxon>
        <taxon>Bacilli</taxon>
        <taxon>Bacillales</taxon>
        <taxon>Anoxybacillaceae</taxon>
        <taxon>Parageobacillus</taxon>
    </lineage>
</organism>
<sequence length="74" mass="8892">MLATSKGGDKNVEFCWKEYLITVNFRENRKKLLKIIEKYYLHCRKKSILMNYKKKSVVKTQNLLCNDEEKIYGL</sequence>
<comment type="caution">
    <text evidence="1">The sequence shown here is derived from an EMBL/GenBank/DDBJ whole genome shotgun (WGS) entry which is preliminary data.</text>
</comment>
<gene>
    <name evidence="1" type="ORF">A7K69_16495</name>
</gene>
<accession>A0A1B7KVA8</accession>
<dbReference type="Proteomes" id="UP000078290">
    <property type="component" value="Unassembled WGS sequence"/>
</dbReference>
<evidence type="ECO:0000313" key="1">
    <source>
        <dbReference type="EMBL" id="OAT74029.1"/>
    </source>
</evidence>
<dbReference type="EMBL" id="LXMA01000003">
    <property type="protein sequence ID" value="OAT74029.1"/>
    <property type="molecule type" value="Genomic_DNA"/>
</dbReference>
<proteinExistence type="predicted"/>
<evidence type="ECO:0000313" key="2">
    <source>
        <dbReference type="Proteomes" id="UP000078290"/>
    </source>
</evidence>
<reference evidence="2" key="1">
    <citation type="submission" date="2016-05" db="EMBL/GenBank/DDBJ databases">
        <authorList>
            <person name="Wang W."/>
            <person name="Zhu L."/>
        </authorList>
    </citation>
    <scope>NUCLEOTIDE SEQUENCE [LARGE SCALE GENOMIC DNA]</scope>
    <source>
        <strain evidence="2">W-2</strain>
    </source>
</reference>
<dbReference type="AlphaFoldDB" id="A0A1B7KVA8"/>
<name>A0A1B7KVA8_PARTM</name>